<dbReference type="GeneID" id="31364878"/>
<dbReference type="InterPro" id="IPR011043">
    <property type="entry name" value="Gal_Oxase/kelch_b-propeller"/>
</dbReference>
<dbReference type="InterPro" id="IPR000315">
    <property type="entry name" value="Znf_B-box"/>
</dbReference>
<dbReference type="AlphaFoldDB" id="D3BLG9"/>
<dbReference type="PROSITE" id="PS50119">
    <property type="entry name" value="ZF_BBOX"/>
    <property type="match status" value="1"/>
</dbReference>
<evidence type="ECO:0000313" key="3">
    <source>
        <dbReference type="EMBL" id="EFA77746.1"/>
    </source>
</evidence>
<dbReference type="RefSeq" id="XP_020429874.1">
    <property type="nucleotide sequence ID" value="XM_020580198.1"/>
</dbReference>
<keyword evidence="1" id="KW-0479">Metal-binding</keyword>
<proteinExistence type="predicted"/>
<dbReference type="SUPFAM" id="SSF50965">
    <property type="entry name" value="Galactose oxidase, central domain"/>
    <property type="match status" value="1"/>
</dbReference>
<reference evidence="3 4" key="1">
    <citation type="journal article" date="2011" name="Genome Res.">
        <title>Phylogeny-wide analysis of social amoeba genomes highlights ancient origins for complex intercellular communication.</title>
        <authorList>
            <person name="Heidel A.J."/>
            <person name="Lawal H.M."/>
            <person name="Felder M."/>
            <person name="Schilde C."/>
            <person name="Helps N.R."/>
            <person name="Tunggal B."/>
            <person name="Rivero F."/>
            <person name="John U."/>
            <person name="Schleicher M."/>
            <person name="Eichinger L."/>
            <person name="Platzer M."/>
            <person name="Noegel A.A."/>
            <person name="Schaap P."/>
            <person name="Gloeckner G."/>
        </authorList>
    </citation>
    <scope>NUCLEOTIDE SEQUENCE [LARGE SCALE GENOMIC DNA]</scope>
    <source>
        <strain evidence="4">ATCC 26659 / Pp 5 / PN500</strain>
    </source>
</reference>
<sequence length="652" mass="74136">MERCNTHQKSLKLICLNCHMILCSRCTPLHNGHSFDHIDDIKTILININNNNQSNSSQINSNQIITINSIGDNKNTNKITGIFSDIQTNVELLYSSVKSKVSLYQELTKTENDITSKFQELHDYLVVQEHKLKKPIITDKEIIEQQINNQLCELKSLNTIINQIKKQLNTKNGINTTTNINSTTTTTTTNNNNNNINTNVDNNLISSTTINQTSNLTAITQLQPLELDVDSDIDASISTDDTMSVADTTDRYHLSSIIKSMEESLSFNDFLHKNNSTLFYQPSDNTNNNNNNNNNINNSIVNKCDDSSLLHMVLQHKSIARLNNSLTSSCNEKTLFRFIINNQLINTVKNDINQSVKLSLIDRALFAQQQSMVTYLFSTDNECKISLIPIANFINGNIPFDSLKIEQVPIKSEDRWSFNSVIAIGDHIYKFGGGLRRSNRYQRFSISSRLIDIDAEMTGVGECNCISVCYDSKDYIYLLDGNIKSNTIISRYHIRTHKFEKYATINNTSYHHLSFFYRGHLYSVIPIQKRIIKFDPVNFTTVNLAIDLLQHVPNARISCFDGKGNIYIQSSTNFIRINIETAHVKMLSATKNISANNQLIYHQAGPNENNIYSLQGKDHNFVYSIETNKWNQILKDDQSDRSFCGSTIITKL</sequence>
<dbReference type="Gene3D" id="2.120.10.80">
    <property type="entry name" value="Kelch-type beta propeller"/>
    <property type="match status" value="1"/>
</dbReference>
<gene>
    <name evidence="3" type="ORF">PPL_09403</name>
</gene>
<evidence type="ECO:0000256" key="1">
    <source>
        <dbReference type="PROSITE-ProRule" id="PRU00024"/>
    </source>
</evidence>
<feature type="domain" description="B box-type" evidence="2">
    <location>
        <begin position="1"/>
        <end position="38"/>
    </location>
</feature>
<dbReference type="Gene3D" id="3.30.160.60">
    <property type="entry name" value="Classic Zinc Finger"/>
    <property type="match status" value="1"/>
</dbReference>
<keyword evidence="1" id="KW-0863">Zinc-finger</keyword>
<dbReference type="GO" id="GO:0008270">
    <property type="term" value="F:zinc ion binding"/>
    <property type="evidence" value="ECO:0007669"/>
    <property type="project" value="UniProtKB-KW"/>
</dbReference>
<dbReference type="Pfam" id="PF00643">
    <property type="entry name" value="zf-B_box"/>
    <property type="match status" value="1"/>
</dbReference>
<protein>
    <recommendedName>
        <fullName evidence="2">B box-type domain-containing protein</fullName>
    </recommendedName>
</protein>
<comment type="caution">
    <text evidence="3">The sequence shown here is derived from an EMBL/GenBank/DDBJ whole genome shotgun (WGS) entry which is preliminary data.</text>
</comment>
<keyword evidence="4" id="KW-1185">Reference proteome</keyword>
<keyword evidence="1" id="KW-0862">Zinc</keyword>
<evidence type="ECO:0000259" key="2">
    <source>
        <dbReference type="PROSITE" id="PS50119"/>
    </source>
</evidence>
<dbReference type="InterPro" id="IPR015915">
    <property type="entry name" value="Kelch-typ_b-propeller"/>
</dbReference>
<dbReference type="SUPFAM" id="SSF57845">
    <property type="entry name" value="B-box zinc-binding domain"/>
    <property type="match status" value="1"/>
</dbReference>
<dbReference type="FunCoup" id="D3BLG9">
    <property type="interactions" value="151"/>
</dbReference>
<dbReference type="InParanoid" id="D3BLG9"/>
<name>D3BLG9_HETP5</name>
<organism evidence="3 4">
    <name type="scientific">Heterostelium pallidum (strain ATCC 26659 / Pp 5 / PN500)</name>
    <name type="common">Cellular slime mold</name>
    <name type="synonym">Polysphondylium pallidum</name>
    <dbReference type="NCBI Taxonomy" id="670386"/>
    <lineage>
        <taxon>Eukaryota</taxon>
        <taxon>Amoebozoa</taxon>
        <taxon>Evosea</taxon>
        <taxon>Eumycetozoa</taxon>
        <taxon>Dictyostelia</taxon>
        <taxon>Acytosteliales</taxon>
        <taxon>Acytosteliaceae</taxon>
        <taxon>Heterostelium</taxon>
    </lineage>
</organism>
<accession>D3BLG9</accession>
<dbReference type="Proteomes" id="UP000001396">
    <property type="component" value="Unassembled WGS sequence"/>
</dbReference>
<evidence type="ECO:0000313" key="4">
    <source>
        <dbReference type="Proteomes" id="UP000001396"/>
    </source>
</evidence>
<dbReference type="EMBL" id="ADBJ01000040">
    <property type="protein sequence ID" value="EFA77746.1"/>
    <property type="molecule type" value="Genomic_DNA"/>
</dbReference>